<protein>
    <submittedName>
        <fullName evidence="2">Uncharacterized protein</fullName>
    </submittedName>
</protein>
<gene>
    <name evidence="2" type="ORF">MNBD_GAMMA11-1800</name>
</gene>
<dbReference type="AlphaFoldDB" id="A0A3B0XHU9"/>
<reference evidence="2" key="1">
    <citation type="submission" date="2018-06" db="EMBL/GenBank/DDBJ databases">
        <authorList>
            <person name="Zhirakovskaya E."/>
        </authorList>
    </citation>
    <scope>NUCLEOTIDE SEQUENCE</scope>
</reference>
<accession>A0A3B0XHU9</accession>
<dbReference type="EMBL" id="UOFG01000141">
    <property type="protein sequence ID" value="VAW61209.1"/>
    <property type="molecule type" value="Genomic_DNA"/>
</dbReference>
<sequence length="82" mass="9654">MSSSMMDNQRFTHEVYPQEQEIDFSDEDSNYEKQRTNTLNYMQKIRDGKAEGVTDENKSKALQGMDDFLKELDTEYENSVQT</sequence>
<proteinExistence type="predicted"/>
<evidence type="ECO:0000256" key="1">
    <source>
        <dbReference type="SAM" id="MobiDB-lite"/>
    </source>
</evidence>
<organism evidence="2">
    <name type="scientific">hydrothermal vent metagenome</name>
    <dbReference type="NCBI Taxonomy" id="652676"/>
    <lineage>
        <taxon>unclassified sequences</taxon>
        <taxon>metagenomes</taxon>
        <taxon>ecological metagenomes</taxon>
    </lineage>
</organism>
<name>A0A3B0XHU9_9ZZZZ</name>
<feature type="region of interest" description="Disordered" evidence="1">
    <location>
        <begin position="1"/>
        <end position="21"/>
    </location>
</feature>
<feature type="non-terminal residue" evidence="2">
    <location>
        <position position="82"/>
    </location>
</feature>
<evidence type="ECO:0000313" key="2">
    <source>
        <dbReference type="EMBL" id="VAW61209.1"/>
    </source>
</evidence>